<dbReference type="PANTHER" id="PTHR31845">
    <property type="entry name" value="FINGER DOMAIN PROTEIN, PUTATIVE-RELATED"/>
    <property type="match status" value="1"/>
</dbReference>
<organism evidence="7 8">
    <name type="scientific">Serendipita vermifera MAFF 305830</name>
    <dbReference type="NCBI Taxonomy" id="933852"/>
    <lineage>
        <taxon>Eukaryota</taxon>
        <taxon>Fungi</taxon>
        <taxon>Dikarya</taxon>
        <taxon>Basidiomycota</taxon>
        <taxon>Agaricomycotina</taxon>
        <taxon>Agaricomycetes</taxon>
        <taxon>Sebacinales</taxon>
        <taxon>Serendipitaceae</taxon>
        <taxon>Serendipita</taxon>
    </lineage>
</organism>
<evidence type="ECO:0000256" key="3">
    <source>
        <dbReference type="ARBA" id="ARBA00023125"/>
    </source>
</evidence>
<evidence type="ECO:0000313" key="7">
    <source>
        <dbReference type="EMBL" id="KIM32529.1"/>
    </source>
</evidence>
<keyword evidence="2" id="KW-0805">Transcription regulation</keyword>
<dbReference type="GO" id="GO:0005634">
    <property type="term" value="C:nucleus"/>
    <property type="evidence" value="ECO:0007669"/>
    <property type="project" value="UniProtKB-SubCell"/>
</dbReference>
<gene>
    <name evidence="7" type="ORF">M408DRAFT_327065</name>
</gene>
<evidence type="ECO:0008006" key="9">
    <source>
        <dbReference type="Google" id="ProtNLM"/>
    </source>
</evidence>
<dbReference type="EMBL" id="KN824280">
    <property type="protein sequence ID" value="KIM32529.1"/>
    <property type="molecule type" value="Genomic_DNA"/>
</dbReference>
<evidence type="ECO:0000256" key="5">
    <source>
        <dbReference type="ARBA" id="ARBA00023242"/>
    </source>
</evidence>
<feature type="region of interest" description="Disordered" evidence="6">
    <location>
        <begin position="1"/>
        <end position="20"/>
    </location>
</feature>
<dbReference type="OrthoDB" id="3259130at2759"/>
<dbReference type="HOGENOM" id="CLU_441534_0_0_1"/>
<comment type="subcellular location">
    <subcellularLocation>
        <location evidence="1">Nucleus</location>
    </subcellularLocation>
</comment>
<dbReference type="InterPro" id="IPR001138">
    <property type="entry name" value="Zn2Cys6_DnaBD"/>
</dbReference>
<dbReference type="CDD" id="cd00067">
    <property type="entry name" value="GAL4"/>
    <property type="match status" value="1"/>
</dbReference>
<keyword evidence="5" id="KW-0539">Nucleus</keyword>
<dbReference type="CDD" id="cd12148">
    <property type="entry name" value="fungal_TF_MHR"/>
    <property type="match status" value="1"/>
</dbReference>
<dbReference type="AlphaFoldDB" id="A0A0C3BKD1"/>
<dbReference type="GO" id="GO:0008270">
    <property type="term" value="F:zinc ion binding"/>
    <property type="evidence" value="ECO:0007669"/>
    <property type="project" value="InterPro"/>
</dbReference>
<keyword evidence="3" id="KW-0238">DNA-binding</keyword>
<evidence type="ECO:0000256" key="6">
    <source>
        <dbReference type="SAM" id="MobiDB-lite"/>
    </source>
</evidence>
<dbReference type="Proteomes" id="UP000054097">
    <property type="component" value="Unassembled WGS sequence"/>
</dbReference>
<reference evidence="7 8" key="1">
    <citation type="submission" date="2014-04" db="EMBL/GenBank/DDBJ databases">
        <authorList>
            <consortium name="DOE Joint Genome Institute"/>
            <person name="Kuo A."/>
            <person name="Zuccaro A."/>
            <person name="Kohler A."/>
            <person name="Nagy L.G."/>
            <person name="Floudas D."/>
            <person name="Copeland A."/>
            <person name="Barry K.W."/>
            <person name="Cichocki N."/>
            <person name="Veneault-Fourrey C."/>
            <person name="LaButti K."/>
            <person name="Lindquist E.A."/>
            <person name="Lipzen A."/>
            <person name="Lundell T."/>
            <person name="Morin E."/>
            <person name="Murat C."/>
            <person name="Sun H."/>
            <person name="Tunlid A."/>
            <person name="Henrissat B."/>
            <person name="Grigoriev I.V."/>
            <person name="Hibbett D.S."/>
            <person name="Martin F."/>
            <person name="Nordberg H.P."/>
            <person name="Cantor M.N."/>
            <person name="Hua S.X."/>
        </authorList>
    </citation>
    <scope>NUCLEOTIDE SEQUENCE [LARGE SCALE GENOMIC DNA]</scope>
    <source>
        <strain evidence="7 8">MAFF 305830</strain>
    </source>
</reference>
<keyword evidence="8" id="KW-1185">Reference proteome</keyword>
<dbReference type="InterPro" id="IPR036864">
    <property type="entry name" value="Zn2-C6_fun-type_DNA-bd_sf"/>
</dbReference>
<evidence type="ECO:0000313" key="8">
    <source>
        <dbReference type="Proteomes" id="UP000054097"/>
    </source>
</evidence>
<sequence length="676" mass="74133">MSRQGLEDTNHGTGAQEAPGSKRRKVRSCLTCRKQTTRCEFTTSVDACHRCTVLKITCAFEPDAHANLLATNNNNAQAGSTGASQESASTAEGTPGTTNSAAGKDNDRLLVIEEALRQVLGATGLPSLESISETLATARHERSQSETLSAQKGTQLFKTPVDLGYITLAQSTELTSIFEMRYNHCVYTPILKSHRMTLGCPFTFTVMCALALRLKTTVPSKAKHQVAALLESHIKTAMGARPYTTDAVHALLLMSLWSSVLTPNMSENDGSAIPDGWLLLSTAIHMAQSLRLDRASDEVYTLIRQKRETTPEYEVALEKARVWYTLVAYDLAMSVGGIRPRLIHTQESQSRALIDSLACSSQDQCLAFHLDALLLVHKIYLLSPPSVATQVPEFTSAINGILQSLGGLSNIAEESAMNESNPALSMEYRMFCFYEKYCECICLSKACEALAALPFDPQVSWGHNVPGYEINGGTIAGLVIHWLERLCLLSESIVNESFPFNSNRTAYLSTAPDHMFTVLAFCTGMLIKSQMIAFQFRPEGLSRASEYDDLVARASYSLEDLVLPDSQLPRRYAQSLATMLQRWKMQKNERELAASLSLPRQAPTSGDVAMYETDSSNAGHLLTLAVASMQRERDDVVDAYPYVAYAPSLTVDASSLLDPSTWLNDHSLGQDVFLST</sequence>
<feature type="region of interest" description="Disordered" evidence="6">
    <location>
        <begin position="77"/>
        <end position="105"/>
    </location>
</feature>
<dbReference type="SUPFAM" id="SSF57701">
    <property type="entry name" value="Zn2/Cys6 DNA-binding domain"/>
    <property type="match status" value="1"/>
</dbReference>
<dbReference type="GO" id="GO:0000976">
    <property type="term" value="F:transcription cis-regulatory region binding"/>
    <property type="evidence" value="ECO:0007669"/>
    <property type="project" value="TreeGrafter"/>
</dbReference>
<dbReference type="Gene3D" id="4.10.240.10">
    <property type="entry name" value="Zn(2)-C6 fungal-type DNA-binding domain"/>
    <property type="match status" value="1"/>
</dbReference>
<name>A0A0C3BKD1_SERVB</name>
<accession>A0A0C3BKD1</accession>
<evidence type="ECO:0000256" key="2">
    <source>
        <dbReference type="ARBA" id="ARBA00023015"/>
    </source>
</evidence>
<evidence type="ECO:0000256" key="4">
    <source>
        <dbReference type="ARBA" id="ARBA00023163"/>
    </source>
</evidence>
<keyword evidence="4" id="KW-0804">Transcription</keyword>
<dbReference type="GO" id="GO:0000981">
    <property type="term" value="F:DNA-binding transcription factor activity, RNA polymerase II-specific"/>
    <property type="evidence" value="ECO:0007669"/>
    <property type="project" value="InterPro"/>
</dbReference>
<proteinExistence type="predicted"/>
<evidence type="ECO:0000256" key="1">
    <source>
        <dbReference type="ARBA" id="ARBA00004123"/>
    </source>
</evidence>
<reference evidence="8" key="2">
    <citation type="submission" date="2015-01" db="EMBL/GenBank/DDBJ databases">
        <title>Evolutionary Origins and Diversification of the Mycorrhizal Mutualists.</title>
        <authorList>
            <consortium name="DOE Joint Genome Institute"/>
            <consortium name="Mycorrhizal Genomics Consortium"/>
            <person name="Kohler A."/>
            <person name="Kuo A."/>
            <person name="Nagy L.G."/>
            <person name="Floudas D."/>
            <person name="Copeland A."/>
            <person name="Barry K.W."/>
            <person name="Cichocki N."/>
            <person name="Veneault-Fourrey C."/>
            <person name="LaButti K."/>
            <person name="Lindquist E.A."/>
            <person name="Lipzen A."/>
            <person name="Lundell T."/>
            <person name="Morin E."/>
            <person name="Murat C."/>
            <person name="Riley R."/>
            <person name="Ohm R."/>
            <person name="Sun H."/>
            <person name="Tunlid A."/>
            <person name="Henrissat B."/>
            <person name="Grigoriev I.V."/>
            <person name="Hibbett D.S."/>
            <person name="Martin F."/>
        </authorList>
    </citation>
    <scope>NUCLEOTIDE SEQUENCE [LARGE SCALE GENOMIC DNA]</scope>
    <source>
        <strain evidence="8">MAFF 305830</strain>
    </source>
</reference>
<feature type="compositionally biased region" description="Basic and acidic residues" evidence="6">
    <location>
        <begin position="1"/>
        <end position="10"/>
    </location>
</feature>
<feature type="compositionally biased region" description="Polar residues" evidence="6">
    <location>
        <begin position="79"/>
        <end position="101"/>
    </location>
</feature>
<protein>
    <recommendedName>
        <fullName evidence="9">Zn(2)-C6 fungal-type domain-containing protein</fullName>
    </recommendedName>
</protein>
<dbReference type="PANTHER" id="PTHR31845:SF17">
    <property type="entry name" value="ZN(II)2CYS6 TRANSCRIPTION FACTOR (EUROFUNG)"/>
    <property type="match status" value="1"/>
</dbReference>
<dbReference type="STRING" id="933852.A0A0C3BKD1"/>
<dbReference type="InterPro" id="IPR051089">
    <property type="entry name" value="prtT"/>
</dbReference>